<dbReference type="RefSeq" id="WP_021686741.1">
    <property type="nucleotide sequence ID" value="NZ_KI260561.1"/>
</dbReference>
<feature type="chain" id="PRO_5047397911" description="Alginate export domain-containing protein" evidence="1">
    <location>
        <begin position="25"/>
        <end position="386"/>
    </location>
</feature>
<reference evidence="2 3" key="1">
    <citation type="submission" date="2013-08" db="EMBL/GenBank/DDBJ databases">
        <authorList>
            <person name="Weinstock G."/>
            <person name="Sodergren E."/>
            <person name="Wylie T."/>
            <person name="Fulton L."/>
            <person name="Fulton R."/>
            <person name="Fronick C."/>
            <person name="O'Laughlin M."/>
            <person name="Godfrey J."/>
            <person name="Miner T."/>
            <person name="Herter B."/>
            <person name="Appelbaum E."/>
            <person name="Cordes M."/>
            <person name="Lek S."/>
            <person name="Wollam A."/>
            <person name="Pepin K.H."/>
            <person name="Palsikar V.B."/>
            <person name="Mitreva M."/>
            <person name="Wilson R.K."/>
        </authorList>
    </citation>
    <scope>NUCLEOTIDE SEQUENCE [LARGE SCALE GENOMIC DNA]</scope>
    <source>
        <strain evidence="2 3">ATCC 700332</strain>
    </source>
</reference>
<keyword evidence="3" id="KW-1185">Reference proteome</keyword>
<sequence>MNGIKIKSIISLFALCALASSSLAAFEWGGLVTNDSTYKGQSDDMHIRQSDKLTMWIKVPLPGSKDSYFTAESFYTFKYENKKNDISHIFDVNLCKLSLSNQLNNATTIFNIGRYGLRDLSGLIVNQNADGMELAVKTKNVSVSAYAGFTGLLNAHTQQMNVIATTANAAPVYTKTAPMVLGKLTCTFPRLFAQQTNAYELYGAVNAIEKRLYATMALNGPIYKNLFYLFSATGSLRQTYDSKFAFSNLSRLEISAYLPFYSSLVSWNTVFATGKTKYTTSFEPLTVSSANTSSSLEYAGNFKTGLTASIRPIDSLLFACSADTFFNVMNARQAKGFIGAQWHMAWRWQIVSDIQIAASVSQFFAVSDEQKKNPYTSASLKLIYSF</sequence>
<accession>A0ABN0P1P2</accession>
<dbReference type="Proteomes" id="UP000016649">
    <property type="component" value="Unassembled WGS sequence"/>
</dbReference>
<evidence type="ECO:0008006" key="4">
    <source>
        <dbReference type="Google" id="ProtNLM"/>
    </source>
</evidence>
<keyword evidence="1" id="KW-0732">Signal</keyword>
<gene>
    <name evidence="2" type="ORF">HMPREF9193_00340</name>
</gene>
<feature type="signal peptide" evidence="1">
    <location>
        <begin position="1"/>
        <end position="24"/>
    </location>
</feature>
<organism evidence="2 3">
    <name type="scientific">Treponema lecithinolyticum ATCC 700332</name>
    <dbReference type="NCBI Taxonomy" id="1321815"/>
    <lineage>
        <taxon>Bacteria</taxon>
        <taxon>Pseudomonadati</taxon>
        <taxon>Spirochaetota</taxon>
        <taxon>Spirochaetia</taxon>
        <taxon>Spirochaetales</taxon>
        <taxon>Treponemataceae</taxon>
        <taxon>Treponema</taxon>
    </lineage>
</organism>
<protein>
    <recommendedName>
        <fullName evidence="4">Alginate export domain-containing protein</fullName>
    </recommendedName>
</protein>
<name>A0ABN0P1P2_TRELE</name>
<evidence type="ECO:0000313" key="3">
    <source>
        <dbReference type="Proteomes" id="UP000016649"/>
    </source>
</evidence>
<dbReference type="EMBL" id="AWVH01000005">
    <property type="protein sequence ID" value="ERJ94368.1"/>
    <property type="molecule type" value="Genomic_DNA"/>
</dbReference>
<comment type="caution">
    <text evidence="2">The sequence shown here is derived from an EMBL/GenBank/DDBJ whole genome shotgun (WGS) entry which is preliminary data.</text>
</comment>
<evidence type="ECO:0000256" key="1">
    <source>
        <dbReference type="SAM" id="SignalP"/>
    </source>
</evidence>
<proteinExistence type="predicted"/>
<evidence type="ECO:0000313" key="2">
    <source>
        <dbReference type="EMBL" id="ERJ94368.1"/>
    </source>
</evidence>